<proteinExistence type="predicted"/>
<keyword evidence="2" id="KW-1185">Reference proteome</keyword>
<dbReference type="AlphaFoldDB" id="A0A9N8F4R2"/>
<organism evidence="1 2">
    <name type="scientific">Seminavis robusta</name>
    <dbReference type="NCBI Taxonomy" id="568900"/>
    <lineage>
        <taxon>Eukaryota</taxon>
        <taxon>Sar</taxon>
        <taxon>Stramenopiles</taxon>
        <taxon>Ochrophyta</taxon>
        <taxon>Bacillariophyta</taxon>
        <taxon>Bacillariophyceae</taxon>
        <taxon>Bacillariophycidae</taxon>
        <taxon>Naviculales</taxon>
        <taxon>Naviculaceae</taxon>
        <taxon>Seminavis</taxon>
    </lineage>
</organism>
<evidence type="ECO:0000313" key="1">
    <source>
        <dbReference type="EMBL" id="CAB9531874.1"/>
    </source>
</evidence>
<sequence>MSQFAEKVQCTRTSKKTPFKQIPVEEWRMEILNDVMSKAYKGETVDPYLFSSAKDKLRTMKLGMRYVVTNPKLSLIDELGHGFGRFLLVLRGRGIVILAAEKE</sequence>
<evidence type="ECO:0000313" key="2">
    <source>
        <dbReference type="Proteomes" id="UP001153069"/>
    </source>
</evidence>
<dbReference type="Proteomes" id="UP001153069">
    <property type="component" value="Unassembled WGS sequence"/>
</dbReference>
<reference evidence="1" key="1">
    <citation type="submission" date="2020-06" db="EMBL/GenBank/DDBJ databases">
        <authorList>
            <consortium name="Plant Systems Biology data submission"/>
        </authorList>
    </citation>
    <scope>NUCLEOTIDE SEQUENCE</scope>
    <source>
        <strain evidence="1">D6</strain>
    </source>
</reference>
<comment type="caution">
    <text evidence="1">The sequence shown here is derived from an EMBL/GenBank/DDBJ whole genome shotgun (WGS) entry which is preliminary data.</text>
</comment>
<gene>
    <name evidence="1" type="ORF">SEMRO_4154_G353200.1</name>
</gene>
<protein>
    <submittedName>
        <fullName evidence="1">Uncharacterized protein</fullName>
    </submittedName>
</protein>
<accession>A0A9N8F4R2</accession>
<name>A0A9N8F4R2_9STRA</name>
<dbReference type="EMBL" id="CAICTM010004152">
    <property type="protein sequence ID" value="CAB9531874.1"/>
    <property type="molecule type" value="Genomic_DNA"/>
</dbReference>